<organism evidence="2">
    <name type="scientific">mine drainage metagenome</name>
    <dbReference type="NCBI Taxonomy" id="410659"/>
    <lineage>
        <taxon>unclassified sequences</taxon>
        <taxon>metagenomes</taxon>
        <taxon>ecological metagenomes</taxon>
    </lineage>
</organism>
<dbReference type="Gene3D" id="1.10.3210.10">
    <property type="entry name" value="Hypothetical protein af1432"/>
    <property type="match status" value="1"/>
</dbReference>
<dbReference type="AlphaFoldDB" id="A0A1J5TLP5"/>
<evidence type="ECO:0000313" key="2">
    <source>
        <dbReference type="EMBL" id="OIR17229.1"/>
    </source>
</evidence>
<dbReference type="CDD" id="cd00077">
    <property type="entry name" value="HDc"/>
    <property type="match status" value="1"/>
</dbReference>
<evidence type="ECO:0000259" key="1">
    <source>
        <dbReference type="PROSITE" id="PS51833"/>
    </source>
</evidence>
<protein>
    <submittedName>
        <fullName evidence="2">Ribonuclease Y</fullName>
    </submittedName>
</protein>
<dbReference type="InterPro" id="IPR013976">
    <property type="entry name" value="HDOD"/>
</dbReference>
<sequence>MPVILDKSAILDKLHQLPAIPRVVQDVMASFRDKNAGSAMLAHQIALDQGLSARVLRVANSSFYGLTREVGSIQDAIMVLGFDTLRSLVVSAGFTHAFPASAGNLFDRHAYWTRSFRVATYTEALAQCMGAARQLSFTAGLFHDVGQLVLSICIPEEFAAMLEQQKHSDASLVEIEQAVLGFDHAEIGAEMARRWNFPPEIEHAINYWRMPEKQPFMPITGMVQMAVLIESGLRGDELIKRTAEPMRNQLQIGWERIEPCIPQPEQMDAMVKLMLEA</sequence>
<dbReference type="InterPro" id="IPR003607">
    <property type="entry name" value="HD/PDEase_dom"/>
</dbReference>
<dbReference type="InterPro" id="IPR052340">
    <property type="entry name" value="RNase_Y/CdgJ"/>
</dbReference>
<dbReference type="SUPFAM" id="SSF109604">
    <property type="entry name" value="HD-domain/PDEase-like"/>
    <property type="match status" value="1"/>
</dbReference>
<comment type="caution">
    <text evidence="2">The sequence shown here is derived from an EMBL/GenBank/DDBJ whole genome shotgun (WGS) entry which is preliminary data.</text>
</comment>
<name>A0A1J5TLP5_9ZZZZ</name>
<reference evidence="2" key="1">
    <citation type="submission" date="2016-10" db="EMBL/GenBank/DDBJ databases">
        <title>Sequence of Gallionella enrichment culture.</title>
        <authorList>
            <person name="Poehlein A."/>
            <person name="Muehling M."/>
            <person name="Daniel R."/>
        </authorList>
    </citation>
    <scope>NUCLEOTIDE SEQUENCE</scope>
</reference>
<dbReference type="InterPro" id="IPR006675">
    <property type="entry name" value="HDIG_dom"/>
</dbReference>
<accession>A0A1J5TLP5</accession>
<feature type="domain" description="HDOD" evidence="1">
    <location>
        <begin position="17"/>
        <end position="211"/>
    </location>
</feature>
<dbReference type="NCBIfam" id="TIGR00277">
    <property type="entry name" value="HDIG"/>
    <property type="match status" value="1"/>
</dbReference>
<dbReference type="PANTHER" id="PTHR33525">
    <property type="match status" value="1"/>
</dbReference>
<dbReference type="EMBL" id="MLJW01000005">
    <property type="protein sequence ID" value="OIR17229.1"/>
    <property type="molecule type" value="Genomic_DNA"/>
</dbReference>
<proteinExistence type="predicted"/>
<dbReference type="PANTHER" id="PTHR33525:SF3">
    <property type="entry name" value="RIBONUCLEASE Y"/>
    <property type="match status" value="1"/>
</dbReference>
<dbReference type="PROSITE" id="PS51833">
    <property type="entry name" value="HDOD"/>
    <property type="match status" value="1"/>
</dbReference>
<gene>
    <name evidence="2" type="primary">rny_3</name>
    <name evidence="2" type="ORF">GALL_22500</name>
</gene>
<dbReference type="Pfam" id="PF08668">
    <property type="entry name" value="HDOD"/>
    <property type="match status" value="1"/>
</dbReference>